<keyword evidence="2" id="KW-1185">Reference proteome</keyword>
<dbReference type="Pfam" id="PF16945">
    <property type="entry name" value="Phage_r1t_holin"/>
    <property type="match status" value="1"/>
</dbReference>
<gene>
    <name evidence="1" type="ORF">PBI_MAHDIA_22</name>
</gene>
<evidence type="ECO:0000313" key="1">
    <source>
        <dbReference type="EMBL" id="ATW59021.1"/>
    </source>
</evidence>
<protein>
    <submittedName>
        <fullName evidence="1">Holin</fullName>
    </submittedName>
</protein>
<reference evidence="2" key="1">
    <citation type="submission" date="2017-10" db="EMBL/GenBank/DDBJ databases">
        <authorList>
            <person name="Banno H."/>
            <person name="Chua N.-H."/>
        </authorList>
    </citation>
    <scope>NUCLEOTIDE SEQUENCE [LARGE SCALE GENOMIC DNA]</scope>
</reference>
<dbReference type="InterPro" id="IPR020109">
    <property type="entry name" value="Holin_r1t"/>
</dbReference>
<organism evidence="1 2">
    <name type="scientific">Gordonia phage Mahdia</name>
    <dbReference type="NCBI Taxonomy" id="2047873"/>
    <lineage>
        <taxon>Viruses</taxon>
        <taxon>Duplodnaviria</taxon>
        <taxon>Heunggongvirae</taxon>
        <taxon>Uroviricota</taxon>
        <taxon>Caudoviricetes</taxon>
        <taxon>Gustavvirus</taxon>
        <taxon>Gustavvirus mahdia</taxon>
    </lineage>
</organism>
<accession>A0A2H4P9V6</accession>
<name>A0A2H4P9V6_9CAUD</name>
<dbReference type="EMBL" id="MG198783">
    <property type="protein sequence ID" value="ATW59021.1"/>
    <property type="molecule type" value="Genomic_DNA"/>
</dbReference>
<evidence type="ECO:0000313" key="2">
    <source>
        <dbReference type="Proteomes" id="UP000240384"/>
    </source>
</evidence>
<dbReference type="Proteomes" id="UP000240384">
    <property type="component" value="Segment"/>
</dbReference>
<sequence length="80" mass="8051">MFTLKFWRDTAERAVKTAAQSLGGALAGYAATGFSWTGALIAGGVAAALSVLTSLASAPVGTKGTASLVSQTGGRHRRPE</sequence>
<proteinExistence type="predicted"/>